<accession>T1K689</accession>
<comment type="subunit">
    <text evidence="13">Component of the TIM23 complex at least composed of Tim23, Tim17 (Tim17a1, Tim17a2 or Tim17b1) and a Tim50.</text>
</comment>
<dbReference type="OMA" id="PYGYISY"/>
<dbReference type="InterPro" id="IPR023214">
    <property type="entry name" value="HAD_sf"/>
</dbReference>
<dbReference type="GO" id="GO:0005744">
    <property type="term" value="C:TIM23 mitochondrial import inner membrane translocase complex"/>
    <property type="evidence" value="ECO:0007669"/>
    <property type="project" value="UniProtKB-UniRule"/>
</dbReference>
<evidence type="ECO:0000256" key="15">
    <source>
        <dbReference type="SAM" id="MobiDB-lite"/>
    </source>
</evidence>
<evidence type="ECO:0000313" key="18">
    <source>
        <dbReference type="Proteomes" id="UP000015104"/>
    </source>
</evidence>
<feature type="domain" description="FCP1 homology" evidence="16">
    <location>
        <begin position="168"/>
        <end position="312"/>
    </location>
</feature>
<evidence type="ECO:0000256" key="13">
    <source>
        <dbReference type="ARBA" id="ARBA00061911"/>
    </source>
</evidence>
<comment type="subcellular location">
    <subcellularLocation>
        <location evidence="2 14">Mitochondrion inner membrane</location>
        <topology evidence="2 14">Single-pass membrane protein</topology>
    </subcellularLocation>
</comment>
<dbReference type="STRING" id="32264.T1K689"/>
<dbReference type="InterPro" id="IPR050365">
    <property type="entry name" value="TIM50"/>
</dbReference>
<dbReference type="Proteomes" id="UP000015104">
    <property type="component" value="Unassembled WGS sequence"/>
</dbReference>
<comment type="similarity">
    <text evidence="3 14">Belongs to the TIM50 family.</text>
</comment>
<organism evidence="17 18">
    <name type="scientific">Tetranychus urticae</name>
    <name type="common">Two-spotted spider mite</name>
    <dbReference type="NCBI Taxonomy" id="32264"/>
    <lineage>
        <taxon>Eukaryota</taxon>
        <taxon>Metazoa</taxon>
        <taxon>Ecdysozoa</taxon>
        <taxon>Arthropoda</taxon>
        <taxon>Chelicerata</taxon>
        <taxon>Arachnida</taxon>
        <taxon>Acari</taxon>
        <taxon>Acariformes</taxon>
        <taxon>Trombidiformes</taxon>
        <taxon>Prostigmata</taxon>
        <taxon>Eleutherengona</taxon>
        <taxon>Raphignathae</taxon>
        <taxon>Tetranychoidea</taxon>
        <taxon>Tetranychidae</taxon>
        <taxon>Tetranychus</taxon>
    </lineage>
</organism>
<dbReference type="GO" id="GO:0015031">
    <property type="term" value="P:protein transport"/>
    <property type="evidence" value="ECO:0007669"/>
    <property type="project" value="UniProtKB-KW"/>
</dbReference>
<dbReference type="eggNOG" id="KOG2832">
    <property type="taxonomic scope" value="Eukaryota"/>
</dbReference>
<evidence type="ECO:0000256" key="5">
    <source>
        <dbReference type="ARBA" id="ARBA00022692"/>
    </source>
</evidence>
<keyword evidence="5" id="KW-0812">Transmembrane</keyword>
<comment type="function">
    <text evidence="1 14">Essential component of the TIM23 complex, a complex that mediates the translocation of transit peptide-containing proteins across the mitochondrial inner membrane.</text>
</comment>
<evidence type="ECO:0000256" key="12">
    <source>
        <dbReference type="ARBA" id="ARBA00023136"/>
    </source>
</evidence>
<dbReference type="HOGENOM" id="CLU_048293_0_1_1"/>
<feature type="region of interest" description="Disordered" evidence="15">
    <location>
        <begin position="346"/>
        <end position="367"/>
    </location>
</feature>
<dbReference type="Pfam" id="PF03031">
    <property type="entry name" value="NIF"/>
    <property type="match status" value="1"/>
</dbReference>
<keyword evidence="10 14" id="KW-0811">Translocation</keyword>
<gene>
    <name evidence="17" type="primary">107360572</name>
</gene>
<evidence type="ECO:0000256" key="7">
    <source>
        <dbReference type="ARBA" id="ARBA00022927"/>
    </source>
</evidence>
<dbReference type="SMART" id="SM00577">
    <property type="entry name" value="CPDc"/>
    <property type="match status" value="1"/>
</dbReference>
<dbReference type="CDD" id="cd07521">
    <property type="entry name" value="HAD_FCP1-like"/>
    <property type="match status" value="1"/>
</dbReference>
<keyword evidence="8 14" id="KW-0809">Transit peptide</keyword>
<evidence type="ECO:0000256" key="4">
    <source>
        <dbReference type="ARBA" id="ARBA00022448"/>
    </source>
</evidence>
<evidence type="ECO:0000256" key="6">
    <source>
        <dbReference type="ARBA" id="ARBA00022792"/>
    </source>
</evidence>
<protein>
    <recommendedName>
        <fullName evidence="14">Mitochondrial import inner membrane translocase subunit TIM50</fullName>
    </recommendedName>
</protein>
<evidence type="ECO:0000256" key="10">
    <source>
        <dbReference type="ARBA" id="ARBA00023010"/>
    </source>
</evidence>
<dbReference type="AlphaFoldDB" id="T1K689"/>
<keyword evidence="7 14" id="KW-0653">Protein transport</keyword>
<dbReference type="EMBL" id="CAEY01001593">
    <property type="status" value="NOT_ANNOTATED_CDS"/>
    <property type="molecule type" value="Genomic_DNA"/>
</dbReference>
<dbReference type="SUPFAM" id="SSF56784">
    <property type="entry name" value="HAD-like"/>
    <property type="match status" value="1"/>
</dbReference>
<feature type="compositionally biased region" description="Polar residues" evidence="15">
    <location>
        <begin position="356"/>
        <end position="367"/>
    </location>
</feature>
<evidence type="ECO:0000256" key="9">
    <source>
        <dbReference type="ARBA" id="ARBA00022989"/>
    </source>
</evidence>
<name>T1K689_TETUR</name>
<evidence type="ECO:0000313" key="17">
    <source>
        <dbReference type="EnsemblMetazoa" id="tetur05g09030.1"/>
    </source>
</evidence>
<evidence type="ECO:0000256" key="3">
    <source>
        <dbReference type="ARBA" id="ARBA00006344"/>
    </source>
</evidence>
<keyword evidence="9" id="KW-1133">Transmembrane helix</keyword>
<keyword evidence="6" id="KW-0999">Mitochondrion inner membrane</keyword>
<dbReference type="PANTHER" id="PTHR12210">
    <property type="entry name" value="DULLARD PROTEIN PHOSPHATASE"/>
    <property type="match status" value="1"/>
</dbReference>
<evidence type="ECO:0000256" key="11">
    <source>
        <dbReference type="ARBA" id="ARBA00023128"/>
    </source>
</evidence>
<keyword evidence="18" id="KW-1185">Reference proteome</keyword>
<dbReference type="Gene3D" id="3.40.50.1000">
    <property type="entry name" value="HAD superfamily/HAD-like"/>
    <property type="match status" value="1"/>
</dbReference>
<keyword evidence="4 14" id="KW-0813">Transport</keyword>
<dbReference type="KEGG" id="tut:107360572"/>
<evidence type="ECO:0000256" key="1">
    <source>
        <dbReference type="ARBA" id="ARBA00002959"/>
    </source>
</evidence>
<dbReference type="InterPro" id="IPR036412">
    <property type="entry name" value="HAD-like_sf"/>
</dbReference>
<keyword evidence="12" id="KW-0472">Membrane</keyword>
<evidence type="ECO:0000256" key="2">
    <source>
        <dbReference type="ARBA" id="ARBA00004434"/>
    </source>
</evidence>
<dbReference type="EnsemblMetazoa" id="tetur05g09030.1">
    <property type="protein sequence ID" value="tetur05g09030.1"/>
    <property type="gene ID" value="tetur05g09030"/>
</dbReference>
<evidence type="ECO:0000256" key="14">
    <source>
        <dbReference type="RuleBase" id="RU365079"/>
    </source>
</evidence>
<reference evidence="17" key="2">
    <citation type="submission" date="2015-06" db="UniProtKB">
        <authorList>
            <consortium name="EnsemblMetazoa"/>
        </authorList>
    </citation>
    <scope>IDENTIFICATION</scope>
</reference>
<proteinExistence type="inferred from homology"/>
<dbReference type="FunFam" id="3.40.50.1000:FF:000019">
    <property type="entry name" value="Mitochondrial import inner membrane translocase subunit TIM50"/>
    <property type="match status" value="1"/>
</dbReference>
<dbReference type="InterPro" id="IPR004274">
    <property type="entry name" value="FCP1_dom"/>
</dbReference>
<evidence type="ECO:0000256" key="8">
    <source>
        <dbReference type="ARBA" id="ARBA00022946"/>
    </source>
</evidence>
<keyword evidence="11 14" id="KW-0496">Mitochondrion</keyword>
<dbReference type="PROSITE" id="PS50969">
    <property type="entry name" value="FCP1"/>
    <property type="match status" value="1"/>
</dbReference>
<reference evidence="18" key="1">
    <citation type="submission" date="2011-08" db="EMBL/GenBank/DDBJ databases">
        <authorList>
            <person name="Rombauts S."/>
        </authorList>
    </citation>
    <scope>NUCLEOTIDE SEQUENCE</scope>
    <source>
        <strain evidence="18">London</strain>
    </source>
</reference>
<evidence type="ECO:0000259" key="16">
    <source>
        <dbReference type="PROSITE" id="PS50969"/>
    </source>
</evidence>
<sequence length="367" mass="43183">MFVINGRAVFSVASCLRKVTVKHLLVNRARPVFCLDTQAFSVSSNNFDPFHGAVSNLFRHKSSFHRFISTVNINDDEAKEKKRKMERTVRWSMWGLLTFFTGSTVLALHEWGKPELDEEGKPIRDQFSERSIALQYILRTIDKFKREWQIYKEPSRDLLLPPPLEHPYIQPKYTLVIESNGLLFNPEWTYKTGWRFKRRPFVDYFLTQCGPPLFEVVVFTSDSGWTTAGMIESLDPKANVMHWLFRDSTRYMNGVRLKDLNCLNRDLSKVIMVDWEKDACQLNPDNCLILKKYEGEDNDKVLFELALFLRTIAVQDVNDVRPIIRHYQQFDDPLEAFKENQRLAMEKEEEQKNKTKSQSFVSTFKRK</sequence>
<dbReference type="OrthoDB" id="287041at2759"/>